<proteinExistence type="predicted"/>
<dbReference type="Proteomes" id="UP001597414">
    <property type="component" value="Unassembled WGS sequence"/>
</dbReference>
<keyword evidence="1" id="KW-0732">Signal</keyword>
<dbReference type="PROSITE" id="PS51257">
    <property type="entry name" value="PROKAR_LIPOPROTEIN"/>
    <property type="match status" value="1"/>
</dbReference>
<feature type="signal peptide" evidence="1">
    <location>
        <begin position="1"/>
        <end position="19"/>
    </location>
</feature>
<evidence type="ECO:0000313" key="2">
    <source>
        <dbReference type="EMBL" id="MFD2203733.1"/>
    </source>
</evidence>
<gene>
    <name evidence="2" type="ORF">ACFSKV_19310</name>
</gene>
<organism evidence="2 3">
    <name type="scientific">Shivajiella indica</name>
    <dbReference type="NCBI Taxonomy" id="872115"/>
    <lineage>
        <taxon>Bacteria</taxon>
        <taxon>Pseudomonadati</taxon>
        <taxon>Bacteroidota</taxon>
        <taxon>Cytophagia</taxon>
        <taxon>Cytophagales</taxon>
        <taxon>Cyclobacteriaceae</taxon>
        <taxon>Shivajiella</taxon>
    </lineage>
</organism>
<feature type="chain" id="PRO_5045851555" description="Lipocalin-like domain-containing protein" evidence="1">
    <location>
        <begin position="20"/>
        <end position="136"/>
    </location>
</feature>
<comment type="caution">
    <text evidence="2">The sequence shown here is derived from an EMBL/GenBank/DDBJ whole genome shotgun (WGS) entry which is preliminary data.</text>
</comment>
<dbReference type="RefSeq" id="WP_380806641.1">
    <property type="nucleotide sequence ID" value="NZ_JBHUIV010000034.1"/>
</dbReference>
<evidence type="ECO:0000256" key="1">
    <source>
        <dbReference type="SAM" id="SignalP"/>
    </source>
</evidence>
<dbReference type="EMBL" id="JBHUIV010000034">
    <property type="protein sequence ID" value="MFD2203733.1"/>
    <property type="molecule type" value="Genomic_DNA"/>
</dbReference>
<name>A0ABW5BFW4_9BACT</name>
<evidence type="ECO:0008006" key="4">
    <source>
        <dbReference type="Google" id="ProtNLM"/>
    </source>
</evidence>
<evidence type="ECO:0000313" key="3">
    <source>
        <dbReference type="Proteomes" id="UP001597414"/>
    </source>
</evidence>
<keyword evidence="3" id="KW-1185">Reference proteome</keyword>
<protein>
    <recommendedName>
        <fullName evidence="4">Lipocalin-like domain-containing protein</fullName>
    </recommendedName>
</protein>
<accession>A0ABW5BFW4</accession>
<reference evidence="3" key="1">
    <citation type="journal article" date="2019" name="Int. J. Syst. Evol. Microbiol.">
        <title>The Global Catalogue of Microorganisms (GCM) 10K type strain sequencing project: providing services to taxonomists for standard genome sequencing and annotation.</title>
        <authorList>
            <consortium name="The Broad Institute Genomics Platform"/>
            <consortium name="The Broad Institute Genome Sequencing Center for Infectious Disease"/>
            <person name="Wu L."/>
            <person name="Ma J."/>
        </authorList>
    </citation>
    <scope>NUCLEOTIDE SEQUENCE [LARGE SCALE GENOMIC DNA]</scope>
    <source>
        <strain evidence="3">KCTC 19812</strain>
    </source>
</reference>
<sequence length="136" mass="15691">MKKIVLLFSFLFLLSSCMDQETMTFESGEFPLGSWSNLEYNETGFSMERTNALKENTYGFIFQENGKLINRSNSGFCGTPPIVTQDFSGKWKVDGEVLKVEMDFWGGKIIQEWRILSHSARSVRVEVIKNEYKFDS</sequence>